<dbReference type="InterPro" id="IPR009057">
    <property type="entry name" value="Homeodomain-like_sf"/>
</dbReference>
<dbReference type="Pfam" id="PF17853">
    <property type="entry name" value="GGDEF_2"/>
    <property type="match status" value="1"/>
</dbReference>
<dbReference type="SUPFAM" id="SSF46689">
    <property type="entry name" value="Homeodomain-like"/>
    <property type="match status" value="1"/>
</dbReference>
<name>A0A151B722_9CLOT</name>
<feature type="domain" description="CdaR GGDEF-like" evidence="3">
    <location>
        <begin position="127"/>
        <end position="228"/>
    </location>
</feature>
<protein>
    <submittedName>
        <fullName evidence="4">Carbohydrate diacid regulator</fullName>
    </submittedName>
</protein>
<dbReference type="EMBL" id="LTBA01000001">
    <property type="protein sequence ID" value="KYH35725.1"/>
    <property type="molecule type" value="Genomic_DNA"/>
</dbReference>
<keyword evidence="5" id="KW-1185">Reference proteome</keyword>
<accession>A0A151B722</accession>
<feature type="domain" description="PucR C-terminal helix-turn-helix" evidence="2">
    <location>
        <begin position="282"/>
        <end position="336"/>
    </location>
</feature>
<dbReference type="PATRIC" id="fig|1121338.3.peg.120"/>
<evidence type="ECO:0000256" key="1">
    <source>
        <dbReference type="ARBA" id="ARBA00006754"/>
    </source>
</evidence>
<comment type="caution">
    <text evidence="4">The sequence shown here is derived from an EMBL/GenBank/DDBJ whole genome shotgun (WGS) entry which is preliminary data.</text>
</comment>
<dbReference type="InterPro" id="IPR041522">
    <property type="entry name" value="CdaR_GGDEF"/>
</dbReference>
<dbReference type="OrthoDB" id="9792148at2"/>
<gene>
    <name evidence="4" type="primary">cdaR</name>
    <name evidence="4" type="ORF">CLTEP_01180</name>
</gene>
<dbReference type="RefSeq" id="WP_066820965.1">
    <property type="nucleotide sequence ID" value="NZ_LTBA01000001.1"/>
</dbReference>
<comment type="similarity">
    <text evidence="1">Belongs to the CdaR family.</text>
</comment>
<evidence type="ECO:0000259" key="2">
    <source>
        <dbReference type="Pfam" id="PF13556"/>
    </source>
</evidence>
<reference evidence="4 5" key="1">
    <citation type="submission" date="2016-02" db="EMBL/GenBank/DDBJ databases">
        <title>Genome sequence of Clostridium tepidiprofundi DSM 19306.</title>
        <authorList>
            <person name="Poehlein A."/>
            <person name="Daniel R."/>
        </authorList>
    </citation>
    <scope>NUCLEOTIDE SEQUENCE [LARGE SCALE GENOMIC DNA]</scope>
    <source>
        <strain evidence="4 5">DSM 19306</strain>
    </source>
</reference>
<dbReference type="InterPro" id="IPR042070">
    <property type="entry name" value="PucR_C-HTH_sf"/>
</dbReference>
<dbReference type="Proteomes" id="UP000075531">
    <property type="component" value="Unassembled WGS sequence"/>
</dbReference>
<dbReference type="PANTHER" id="PTHR33744:SF15">
    <property type="entry name" value="CARBOHYDRATE DIACID REGULATOR"/>
    <property type="match status" value="1"/>
</dbReference>
<dbReference type="STRING" id="1121338.CLTEP_01180"/>
<dbReference type="Pfam" id="PF13556">
    <property type="entry name" value="HTH_30"/>
    <property type="match status" value="1"/>
</dbReference>
<sequence length="345" mass="40468">MDINNINEILSKLKNIINGEINIMEDSGYIIGSTNNNCVGEYDLQIKNREFSQGIIELENKIYYAYKDNFDSKIIISIDKSTPFYRKAVEIIGVFITQCFEEVSSDSMLKNALLQEIKYDEINVFCERFKVQYTQNMQVIVIEIKENLEYEVENLLHQIYPSGLFTKMHSNNIAFIKSLSDKNTEIEKDIFNSIYGELLYEAKIGVGTVVENIKYLHESYERALETLKLGKIFNYNKNIFYYSDIALPVLINNMDIKNLEYLYKNMNSSLDEILLNNELMLTAFKFFENNLNISETAKKLYIHRNTLIYRLNKIKNISGYDLRIFEDSVNFKIAMYINGFLRNLR</sequence>
<dbReference type="Gene3D" id="1.10.10.2840">
    <property type="entry name" value="PucR C-terminal helix-turn-helix domain"/>
    <property type="match status" value="1"/>
</dbReference>
<evidence type="ECO:0000259" key="3">
    <source>
        <dbReference type="Pfam" id="PF17853"/>
    </source>
</evidence>
<evidence type="ECO:0000313" key="5">
    <source>
        <dbReference type="Proteomes" id="UP000075531"/>
    </source>
</evidence>
<dbReference type="AlphaFoldDB" id="A0A151B722"/>
<dbReference type="PANTHER" id="PTHR33744">
    <property type="entry name" value="CARBOHYDRATE DIACID REGULATOR"/>
    <property type="match status" value="1"/>
</dbReference>
<organism evidence="4 5">
    <name type="scientific">Clostridium tepidiprofundi DSM 19306</name>
    <dbReference type="NCBI Taxonomy" id="1121338"/>
    <lineage>
        <taxon>Bacteria</taxon>
        <taxon>Bacillati</taxon>
        <taxon>Bacillota</taxon>
        <taxon>Clostridia</taxon>
        <taxon>Eubacteriales</taxon>
        <taxon>Clostridiaceae</taxon>
        <taxon>Clostridium</taxon>
    </lineage>
</organism>
<dbReference type="InterPro" id="IPR051448">
    <property type="entry name" value="CdaR-like_regulators"/>
</dbReference>
<dbReference type="InterPro" id="IPR025736">
    <property type="entry name" value="PucR_C-HTH_dom"/>
</dbReference>
<evidence type="ECO:0000313" key="4">
    <source>
        <dbReference type="EMBL" id="KYH35725.1"/>
    </source>
</evidence>
<proteinExistence type="inferred from homology"/>